<evidence type="ECO:0000313" key="2">
    <source>
        <dbReference type="Proteomes" id="UP000299102"/>
    </source>
</evidence>
<proteinExistence type="predicted"/>
<organism evidence="1 2">
    <name type="scientific">Eumeta variegata</name>
    <name type="common">Bagworm moth</name>
    <name type="synonym">Eumeta japonica</name>
    <dbReference type="NCBI Taxonomy" id="151549"/>
    <lineage>
        <taxon>Eukaryota</taxon>
        <taxon>Metazoa</taxon>
        <taxon>Ecdysozoa</taxon>
        <taxon>Arthropoda</taxon>
        <taxon>Hexapoda</taxon>
        <taxon>Insecta</taxon>
        <taxon>Pterygota</taxon>
        <taxon>Neoptera</taxon>
        <taxon>Endopterygota</taxon>
        <taxon>Lepidoptera</taxon>
        <taxon>Glossata</taxon>
        <taxon>Ditrysia</taxon>
        <taxon>Tineoidea</taxon>
        <taxon>Psychidae</taxon>
        <taxon>Oiketicinae</taxon>
        <taxon>Eumeta</taxon>
    </lineage>
</organism>
<protein>
    <submittedName>
        <fullName evidence="1">Uncharacterized protein</fullName>
    </submittedName>
</protein>
<dbReference type="EMBL" id="BGZK01000007">
    <property type="protein sequence ID" value="GBP01031.1"/>
    <property type="molecule type" value="Genomic_DNA"/>
</dbReference>
<dbReference type="Proteomes" id="UP000299102">
    <property type="component" value="Unassembled WGS sequence"/>
</dbReference>
<name>A0A4C1SIR8_EUMVA</name>
<reference evidence="1 2" key="1">
    <citation type="journal article" date="2019" name="Commun. Biol.">
        <title>The bagworm genome reveals a unique fibroin gene that provides high tensile strength.</title>
        <authorList>
            <person name="Kono N."/>
            <person name="Nakamura H."/>
            <person name="Ohtoshi R."/>
            <person name="Tomita M."/>
            <person name="Numata K."/>
            <person name="Arakawa K."/>
        </authorList>
    </citation>
    <scope>NUCLEOTIDE SEQUENCE [LARGE SCALE GENOMIC DNA]</scope>
</reference>
<dbReference type="AlphaFoldDB" id="A0A4C1SIR8"/>
<comment type="caution">
    <text evidence="1">The sequence shown here is derived from an EMBL/GenBank/DDBJ whole genome shotgun (WGS) entry which is preliminary data.</text>
</comment>
<evidence type="ECO:0000313" key="1">
    <source>
        <dbReference type="EMBL" id="GBP01031.1"/>
    </source>
</evidence>
<gene>
    <name evidence="1" type="ORF">EVAR_2305_1</name>
</gene>
<keyword evidence="2" id="KW-1185">Reference proteome</keyword>
<sequence length="151" mass="17086">MAVEVKLAPRSLNYAKASAKSKSLSAAAPRIPDPEVRSEAGHMLIIFSREIDMVVDRIRKARNQKLISGELFLCRERKENRGAAQDTPGRLKIGARWGMCQRSDESADTAPVLRLGCYGECFKKKPLKPRYCRTRRRCQERMNALCGSFEL</sequence>
<accession>A0A4C1SIR8</accession>